<accession>A0A3M8SWN6</accession>
<evidence type="ECO:0000313" key="10">
    <source>
        <dbReference type="Proteomes" id="UP000275401"/>
    </source>
</evidence>
<name>A0A3M8SWN6_9ACTN</name>
<dbReference type="InterPro" id="IPR002397">
    <property type="entry name" value="Cyt_P450_B"/>
</dbReference>
<keyword evidence="10" id="KW-1185">Reference proteome</keyword>
<dbReference type="GO" id="GO:0020037">
    <property type="term" value="F:heme binding"/>
    <property type="evidence" value="ECO:0007669"/>
    <property type="project" value="InterPro"/>
</dbReference>
<protein>
    <submittedName>
        <fullName evidence="9">Cytochrome P450</fullName>
    </submittedName>
</protein>
<keyword evidence="4 7" id="KW-0560">Oxidoreductase</keyword>
<reference evidence="9 10" key="1">
    <citation type="submission" date="2018-11" db="EMBL/GenBank/DDBJ databases">
        <title>The Potential of Streptomyces as Biocontrol Agents against the Tomato grey mould, Botrytis cinerea (Gray mold) Frontiers in Microbiology.</title>
        <authorList>
            <person name="Li D."/>
        </authorList>
    </citation>
    <scope>NUCLEOTIDE SEQUENCE [LARGE SCALE GENOMIC DNA]</scope>
    <source>
        <strain evidence="9 10">NEAU-LD23</strain>
    </source>
</reference>
<dbReference type="RefSeq" id="WP_123107619.1">
    <property type="nucleotide sequence ID" value="NZ_RIBZ01000833.1"/>
</dbReference>
<sequence length="438" mass="47710">MTTAPVAGDASAEIPQFPHPRAAACPFDPSPELRGLARWGPLTRVRSWGDTTPWVVTSHAEQKALLSDPRLSADFSHPGFPSPVDHSGGEHGATDLSFVGMDDPEHARLRRMVSGAFTIKRIEAMRPVVQQMVDDFITRMLAGPKPADLVQALALPVPSLVISELLGVPYDDHAFFQTNSKVLVSAVATPQERQAAHGNLNGYLDQLLDAKLTEPGDDLLSSLGKQIHAGELTRRQAVAMGVLLLLGGHETTANMITLGTLLLLEHPDQLARVRDTDDPKVIASAVEELLRYLSVVHLGRRRTALEDIEIAGRTIRAGEGVILLGELANRDPSVFPNPDRLDIARDARSHQAFGSGTHHCLGQPLARMELQVVYPTLLRRIPTLRLATDLDQVPFKYDAVIYGVHELPVTWYPFSLRACAAAARPGPPARRRCPRASS</sequence>
<dbReference type="Gene3D" id="1.10.630.10">
    <property type="entry name" value="Cytochrome P450"/>
    <property type="match status" value="1"/>
</dbReference>
<keyword evidence="6 7" id="KW-0503">Monooxygenase</keyword>
<keyword evidence="3 7" id="KW-0479">Metal-binding</keyword>
<dbReference type="CDD" id="cd11030">
    <property type="entry name" value="CYP105-like"/>
    <property type="match status" value="1"/>
</dbReference>
<dbReference type="GO" id="GO:0004497">
    <property type="term" value="F:monooxygenase activity"/>
    <property type="evidence" value="ECO:0007669"/>
    <property type="project" value="UniProtKB-KW"/>
</dbReference>
<evidence type="ECO:0000256" key="1">
    <source>
        <dbReference type="ARBA" id="ARBA00010617"/>
    </source>
</evidence>
<dbReference type="InterPro" id="IPR036396">
    <property type="entry name" value="Cyt_P450_sf"/>
</dbReference>
<evidence type="ECO:0000256" key="8">
    <source>
        <dbReference type="SAM" id="MobiDB-lite"/>
    </source>
</evidence>
<dbReference type="PRINTS" id="PR00359">
    <property type="entry name" value="BP450"/>
</dbReference>
<dbReference type="PANTHER" id="PTHR46696:SF1">
    <property type="entry name" value="CYTOCHROME P450 YJIB-RELATED"/>
    <property type="match status" value="1"/>
</dbReference>
<dbReference type="SUPFAM" id="SSF48264">
    <property type="entry name" value="Cytochrome P450"/>
    <property type="match status" value="1"/>
</dbReference>
<keyword evidence="2 7" id="KW-0349">Heme</keyword>
<evidence type="ECO:0000256" key="3">
    <source>
        <dbReference type="ARBA" id="ARBA00022723"/>
    </source>
</evidence>
<evidence type="ECO:0000256" key="7">
    <source>
        <dbReference type="RuleBase" id="RU000461"/>
    </source>
</evidence>
<dbReference type="InterPro" id="IPR017972">
    <property type="entry name" value="Cyt_P450_CS"/>
</dbReference>
<dbReference type="AlphaFoldDB" id="A0A3M8SWN6"/>
<dbReference type="GO" id="GO:0005506">
    <property type="term" value="F:iron ion binding"/>
    <property type="evidence" value="ECO:0007669"/>
    <property type="project" value="InterPro"/>
</dbReference>
<dbReference type="FunFam" id="1.10.630.10:FF:000018">
    <property type="entry name" value="Cytochrome P450 monooxygenase"/>
    <property type="match status" value="1"/>
</dbReference>
<dbReference type="InterPro" id="IPR001128">
    <property type="entry name" value="Cyt_P450"/>
</dbReference>
<evidence type="ECO:0000313" key="9">
    <source>
        <dbReference type="EMBL" id="RNF85767.1"/>
    </source>
</evidence>
<dbReference type="GO" id="GO:0016705">
    <property type="term" value="F:oxidoreductase activity, acting on paired donors, with incorporation or reduction of molecular oxygen"/>
    <property type="evidence" value="ECO:0007669"/>
    <property type="project" value="InterPro"/>
</dbReference>
<proteinExistence type="inferred from homology"/>
<keyword evidence="5 7" id="KW-0408">Iron</keyword>
<gene>
    <name evidence="9" type="ORF">EEJ42_43230</name>
</gene>
<dbReference type="PROSITE" id="PS00086">
    <property type="entry name" value="CYTOCHROME_P450"/>
    <property type="match status" value="1"/>
</dbReference>
<organism evidence="9 10">
    <name type="scientific">Streptomyces botrytidirepellens</name>
    <dbReference type="NCBI Taxonomy" id="2486417"/>
    <lineage>
        <taxon>Bacteria</taxon>
        <taxon>Bacillati</taxon>
        <taxon>Actinomycetota</taxon>
        <taxon>Actinomycetes</taxon>
        <taxon>Kitasatosporales</taxon>
        <taxon>Streptomycetaceae</taxon>
        <taxon>Streptomyces</taxon>
    </lineage>
</organism>
<dbReference type="Proteomes" id="UP000275401">
    <property type="component" value="Unassembled WGS sequence"/>
</dbReference>
<evidence type="ECO:0000256" key="2">
    <source>
        <dbReference type="ARBA" id="ARBA00022617"/>
    </source>
</evidence>
<comment type="similarity">
    <text evidence="1 7">Belongs to the cytochrome P450 family.</text>
</comment>
<evidence type="ECO:0000256" key="4">
    <source>
        <dbReference type="ARBA" id="ARBA00023002"/>
    </source>
</evidence>
<dbReference type="Pfam" id="PF00067">
    <property type="entry name" value="p450"/>
    <property type="match status" value="1"/>
</dbReference>
<dbReference type="PANTHER" id="PTHR46696">
    <property type="entry name" value="P450, PUTATIVE (EUROFUNG)-RELATED"/>
    <property type="match status" value="1"/>
</dbReference>
<comment type="caution">
    <text evidence="9">The sequence shown here is derived from an EMBL/GenBank/DDBJ whole genome shotgun (WGS) entry which is preliminary data.</text>
</comment>
<feature type="region of interest" description="Disordered" evidence="8">
    <location>
        <begin position="1"/>
        <end position="21"/>
    </location>
</feature>
<dbReference type="EMBL" id="RIBZ01000833">
    <property type="protein sequence ID" value="RNF85767.1"/>
    <property type="molecule type" value="Genomic_DNA"/>
</dbReference>
<dbReference type="PRINTS" id="PR00385">
    <property type="entry name" value="P450"/>
</dbReference>
<evidence type="ECO:0000256" key="6">
    <source>
        <dbReference type="ARBA" id="ARBA00023033"/>
    </source>
</evidence>
<evidence type="ECO:0000256" key="5">
    <source>
        <dbReference type="ARBA" id="ARBA00023004"/>
    </source>
</evidence>